<feature type="compositionally biased region" description="Basic residues" evidence="1">
    <location>
        <begin position="1"/>
        <end position="15"/>
    </location>
</feature>
<evidence type="ECO:0000256" key="1">
    <source>
        <dbReference type="SAM" id="MobiDB-lite"/>
    </source>
</evidence>
<dbReference type="AlphaFoldDB" id="E6QP81"/>
<protein>
    <submittedName>
        <fullName evidence="2">Uncharacterized protein</fullName>
    </submittedName>
</protein>
<reference evidence="2" key="1">
    <citation type="submission" date="2009-10" db="EMBL/GenBank/DDBJ databases">
        <title>Diversity of trophic interactions inside an arsenic-rich microbial ecosystem.</title>
        <authorList>
            <person name="Bertin P.N."/>
            <person name="Heinrich-Salmeron A."/>
            <person name="Pelletier E."/>
            <person name="Goulhen-Chollet F."/>
            <person name="Arsene-Ploetze F."/>
            <person name="Gallien S."/>
            <person name="Calteau A."/>
            <person name="Vallenet D."/>
            <person name="Casiot C."/>
            <person name="Chane-Woon-Ming B."/>
            <person name="Giloteaux L."/>
            <person name="Barakat M."/>
            <person name="Bonnefoy V."/>
            <person name="Bruneel O."/>
            <person name="Chandler M."/>
            <person name="Cleiss J."/>
            <person name="Duran R."/>
            <person name="Elbaz-Poulichet F."/>
            <person name="Fonknechten N."/>
            <person name="Lauga B."/>
            <person name="Mornico D."/>
            <person name="Ortet P."/>
            <person name="Schaeffer C."/>
            <person name="Siguier P."/>
            <person name="Alexander Thil Smith A."/>
            <person name="Van Dorsselaer A."/>
            <person name="Weissenbach J."/>
            <person name="Medigue C."/>
            <person name="Le Paslier D."/>
        </authorList>
    </citation>
    <scope>NUCLEOTIDE SEQUENCE</scope>
</reference>
<organism evidence="2">
    <name type="scientific">mine drainage metagenome</name>
    <dbReference type="NCBI Taxonomy" id="410659"/>
    <lineage>
        <taxon>unclassified sequences</taxon>
        <taxon>metagenomes</taxon>
        <taxon>ecological metagenomes</taxon>
    </lineage>
</organism>
<feature type="compositionally biased region" description="Basic residues" evidence="1">
    <location>
        <begin position="41"/>
        <end position="56"/>
    </location>
</feature>
<evidence type="ECO:0000313" key="2">
    <source>
        <dbReference type="EMBL" id="CBI09052.1"/>
    </source>
</evidence>
<feature type="region of interest" description="Disordered" evidence="1">
    <location>
        <begin position="1"/>
        <end position="79"/>
    </location>
</feature>
<sequence length="79" mass="8994">MSSRRARRSPRRARARAPSDNVPLTPGARVGTTIRELKTGKQFKRTKKRLGKKRAQKQALAIALKEARVPAKSPKRHRR</sequence>
<dbReference type="EMBL" id="CABQ01000312">
    <property type="protein sequence ID" value="CBI09052.1"/>
    <property type="molecule type" value="Genomic_DNA"/>
</dbReference>
<gene>
    <name evidence="2" type="ORF">CARN6_2598</name>
</gene>
<accession>E6QP81</accession>
<comment type="caution">
    <text evidence="2">The sequence shown here is derived from an EMBL/GenBank/DDBJ whole genome shotgun (WGS) entry which is preliminary data.</text>
</comment>
<proteinExistence type="predicted"/>
<name>E6QP81_9ZZZZ</name>